<feature type="transmembrane region" description="Helical" evidence="28">
    <location>
        <begin position="163"/>
        <end position="180"/>
    </location>
</feature>
<keyword evidence="9 28" id="KW-1133">Transmembrane helix</keyword>
<evidence type="ECO:0000256" key="15">
    <source>
        <dbReference type="ARBA" id="ARBA00035884"/>
    </source>
</evidence>
<dbReference type="Gene3D" id="1.20.1250.20">
    <property type="entry name" value="MFS general substrate transporter like domains"/>
    <property type="match status" value="1"/>
</dbReference>
<dbReference type="SUPFAM" id="SSF103473">
    <property type="entry name" value="MFS general substrate transporter"/>
    <property type="match status" value="1"/>
</dbReference>
<evidence type="ECO:0000313" key="30">
    <source>
        <dbReference type="EMBL" id="KAI1895706.1"/>
    </source>
</evidence>
<dbReference type="GO" id="GO:0008504">
    <property type="term" value="F:monoamine transmembrane transporter activity"/>
    <property type="evidence" value="ECO:0007669"/>
    <property type="project" value="UniProtKB-ARBA"/>
</dbReference>
<evidence type="ECO:0000313" key="31">
    <source>
        <dbReference type="Proteomes" id="UP000829720"/>
    </source>
</evidence>
<dbReference type="InterPro" id="IPR036259">
    <property type="entry name" value="MFS_trans_sf"/>
</dbReference>
<comment type="catalytic activity">
    <reaction evidence="25">
        <text>histamine(out) = histamine(in)</text>
        <dbReference type="Rhea" id="RHEA:73879"/>
        <dbReference type="ChEBI" id="CHEBI:58432"/>
    </reaction>
</comment>
<dbReference type="GO" id="GO:0016324">
    <property type="term" value="C:apical plasma membrane"/>
    <property type="evidence" value="ECO:0007669"/>
    <property type="project" value="UniProtKB-SubCell"/>
</dbReference>
<dbReference type="GO" id="GO:0031966">
    <property type="term" value="C:mitochondrial membrane"/>
    <property type="evidence" value="ECO:0007669"/>
    <property type="project" value="UniProtKB-SubCell"/>
</dbReference>
<comment type="catalytic activity">
    <reaction evidence="23">
        <text>(R)-noradrenaline(out) = (R)-noradrenaline(in)</text>
        <dbReference type="Rhea" id="RHEA:73871"/>
        <dbReference type="ChEBI" id="CHEBI:72587"/>
    </reaction>
</comment>
<comment type="caution">
    <text evidence="30">The sequence shown here is derived from an EMBL/GenBank/DDBJ whole genome shotgun (WGS) entry which is preliminary data.</text>
</comment>
<comment type="catalytic activity">
    <reaction evidence="21">
        <text>(R)-salsolinol(in) = (R)-salsolinol(out)</text>
        <dbReference type="Rhea" id="RHEA:74791"/>
        <dbReference type="ChEBI" id="CHEBI:194082"/>
    </reaction>
</comment>
<feature type="transmembrane region" description="Helical" evidence="28">
    <location>
        <begin position="389"/>
        <end position="410"/>
    </location>
</feature>
<dbReference type="Proteomes" id="UP000829720">
    <property type="component" value="Unassembled WGS sequence"/>
</dbReference>
<sequence>MPSFDELLEDVGEFGPYQKVVCFLGCLPGIVFAFIFVAVVFLAQIPKHWCRVPEAELIQELCGWSERELREVSIPLSEHGSFSSCQRYNMDWNRSEISVDRDRPQSVMGWNRSEFSCRGWHPFNSTPLDSCKDGWVFEEAYPTIITQFDLVCEDAWKADLNQAFLNIGLLLGAVVIGYGADRYGRKFCFLISIFGLGVSGIGMIFSPNYTVLLLFRVLQGIFGKGAWMSSYVLVTEIVGSNHRRLVGILAQIFFTVGVIVLPGIAYLVPDWKMLQLTTSLPCFLLMLYYWLIPESPRWLFTMKRTKEAMEIATKMAKRNGKTIPPEYNEMDFLDPDTEESTSSTPSPLDTFRTPKMRRYTLILMYAWFTSSVVYQGLIMRLGIVEGNLHLEFFISGVVELPSAIIFYLTVDRLGRRLPFVLTNIIGGVCCLATAFIPEDILWLKNTIAVIGRLAITLGFEIVYLVSTELYPTALRNIGVSMTSSLSDVGGIVAPFFLYRLANVWTELPMVLYGIMSLLYGALVLLLPETKGIDLPETVEDVEALGR</sequence>
<feature type="domain" description="Major facilitator superfamily (MFS) profile" evidence="29">
    <location>
        <begin position="118"/>
        <end position="530"/>
    </location>
</feature>
<protein>
    <recommendedName>
        <fullName evidence="26">Solute carrier family 22 member 3</fullName>
    </recommendedName>
    <alternativeName>
        <fullName evidence="27">Organic cation transporter 3</fullName>
    </alternativeName>
</protein>
<dbReference type="EMBL" id="JAERUA010000009">
    <property type="protein sequence ID" value="KAI1895706.1"/>
    <property type="molecule type" value="Genomic_DNA"/>
</dbReference>
<dbReference type="Pfam" id="PF00083">
    <property type="entry name" value="Sugar_tr"/>
    <property type="match status" value="1"/>
</dbReference>
<evidence type="ECO:0000256" key="11">
    <source>
        <dbReference type="ARBA" id="ARBA00023128"/>
    </source>
</evidence>
<keyword evidence="10" id="KW-0406">Ion transport</keyword>
<dbReference type="FunFam" id="1.20.1250.20:FF:000165">
    <property type="entry name" value="Solute carrier family 22 member 3"/>
    <property type="match status" value="1"/>
</dbReference>
<dbReference type="GO" id="GO:0006837">
    <property type="term" value="P:serotonin transport"/>
    <property type="evidence" value="ECO:0007669"/>
    <property type="project" value="UniProtKB-ARBA"/>
</dbReference>
<comment type="similarity">
    <text evidence="5">Belongs to the major facilitator (TC 2.A.1) superfamily. Organic cation transporter (TC 2.A.1.19) family.</text>
</comment>
<evidence type="ECO:0000256" key="8">
    <source>
        <dbReference type="ARBA" id="ARBA00022692"/>
    </source>
</evidence>
<dbReference type="GO" id="GO:0016323">
    <property type="term" value="C:basolateral plasma membrane"/>
    <property type="evidence" value="ECO:0007669"/>
    <property type="project" value="UniProtKB-SubCell"/>
</dbReference>
<evidence type="ECO:0000256" key="22">
    <source>
        <dbReference type="ARBA" id="ARBA00036754"/>
    </source>
</evidence>
<evidence type="ECO:0000256" key="17">
    <source>
        <dbReference type="ARBA" id="ARBA00035901"/>
    </source>
</evidence>
<evidence type="ECO:0000259" key="29">
    <source>
        <dbReference type="PROSITE" id="PS50850"/>
    </source>
</evidence>
<feature type="transmembrane region" description="Helical" evidence="28">
    <location>
        <begin position="362"/>
        <end position="383"/>
    </location>
</feature>
<keyword evidence="12 28" id="KW-0472">Membrane</keyword>
<feature type="transmembrane region" description="Helical" evidence="28">
    <location>
        <begin position="246"/>
        <end position="267"/>
    </location>
</feature>
<keyword evidence="11" id="KW-0496">Mitochondrion</keyword>
<dbReference type="PROSITE" id="PS50850">
    <property type="entry name" value="MFS"/>
    <property type="match status" value="1"/>
</dbReference>
<evidence type="ECO:0000256" key="4">
    <source>
        <dbReference type="ARBA" id="ARBA00004649"/>
    </source>
</evidence>
<dbReference type="PANTHER" id="PTHR24064">
    <property type="entry name" value="SOLUTE CARRIER FAMILY 22 MEMBER"/>
    <property type="match status" value="1"/>
</dbReference>
<comment type="catalytic activity">
    <reaction evidence="18">
        <text>serotonin(out) = serotonin(in)</text>
        <dbReference type="Rhea" id="RHEA:73867"/>
        <dbReference type="ChEBI" id="CHEBI:350546"/>
    </reaction>
</comment>
<evidence type="ECO:0000256" key="2">
    <source>
        <dbReference type="ARBA" id="ARBA00004424"/>
    </source>
</evidence>
<evidence type="ECO:0000256" key="14">
    <source>
        <dbReference type="ARBA" id="ARBA00023242"/>
    </source>
</evidence>
<gene>
    <name evidence="30" type="ORF">AGOR_G00109000</name>
</gene>
<feature type="transmembrane region" description="Helical" evidence="28">
    <location>
        <begin position="187"/>
        <end position="205"/>
    </location>
</feature>
<evidence type="ECO:0000256" key="13">
    <source>
        <dbReference type="ARBA" id="ARBA00023180"/>
    </source>
</evidence>
<evidence type="ECO:0000256" key="18">
    <source>
        <dbReference type="ARBA" id="ARBA00036470"/>
    </source>
</evidence>
<reference evidence="30" key="1">
    <citation type="submission" date="2021-01" db="EMBL/GenBank/DDBJ databases">
        <authorList>
            <person name="Zahm M."/>
            <person name="Roques C."/>
            <person name="Cabau C."/>
            <person name="Klopp C."/>
            <person name="Donnadieu C."/>
            <person name="Jouanno E."/>
            <person name="Lampietro C."/>
            <person name="Louis A."/>
            <person name="Herpin A."/>
            <person name="Echchiki A."/>
            <person name="Berthelot C."/>
            <person name="Parey E."/>
            <person name="Roest-Crollius H."/>
            <person name="Braasch I."/>
            <person name="Postlethwait J."/>
            <person name="Bobe J."/>
            <person name="Montfort J."/>
            <person name="Bouchez O."/>
            <person name="Begum T."/>
            <person name="Mejri S."/>
            <person name="Adams A."/>
            <person name="Chen W.-J."/>
            <person name="Guiguen Y."/>
        </authorList>
    </citation>
    <scope>NUCLEOTIDE SEQUENCE</scope>
    <source>
        <tissue evidence="30">Blood</tissue>
    </source>
</reference>
<evidence type="ECO:0000256" key="1">
    <source>
        <dbReference type="ARBA" id="ARBA00004325"/>
    </source>
</evidence>
<evidence type="ECO:0000256" key="25">
    <source>
        <dbReference type="ARBA" id="ARBA00037001"/>
    </source>
</evidence>
<dbReference type="GO" id="GO:0005640">
    <property type="term" value="C:nuclear outer membrane"/>
    <property type="evidence" value="ECO:0007669"/>
    <property type="project" value="UniProtKB-SubCell"/>
</dbReference>
<comment type="catalytic activity">
    <reaction evidence="22">
        <text>guanidine(out) = guanidine(in)</text>
        <dbReference type="Rhea" id="RHEA:73883"/>
        <dbReference type="ChEBI" id="CHEBI:30087"/>
    </reaction>
</comment>
<evidence type="ECO:0000256" key="23">
    <source>
        <dbReference type="ARBA" id="ARBA00036845"/>
    </source>
</evidence>
<evidence type="ECO:0000256" key="3">
    <source>
        <dbReference type="ARBA" id="ARBA00004554"/>
    </source>
</evidence>
<dbReference type="GO" id="GO:0015874">
    <property type="term" value="P:norepinephrine transport"/>
    <property type="evidence" value="ECO:0007669"/>
    <property type="project" value="UniProtKB-ARBA"/>
</dbReference>
<comment type="catalytic activity">
    <reaction evidence="16">
        <text>(R)-adrenaline(out) = (R)-adrenaline(in)</text>
        <dbReference type="Rhea" id="RHEA:73875"/>
        <dbReference type="ChEBI" id="CHEBI:71406"/>
    </reaction>
</comment>
<dbReference type="AlphaFoldDB" id="A0A8T3DHV3"/>
<evidence type="ECO:0000256" key="20">
    <source>
        <dbReference type="ARBA" id="ARBA00036490"/>
    </source>
</evidence>
<evidence type="ECO:0000256" key="16">
    <source>
        <dbReference type="ARBA" id="ARBA00035897"/>
    </source>
</evidence>
<dbReference type="PROSITE" id="PS00216">
    <property type="entry name" value="SUGAR_TRANSPORT_1"/>
    <property type="match status" value="1"/>
</dbReference>
<evidence type="ECO:0000256" key="19">
    <source>
        <dbReference type="ARBA" id="ARBA00036483"/>
    </source>
</evidence>
<dbReference type="GO" id="GO:0015651">
    <property type="term" value="F:quaternary ammonium group transmembrane transporter activity"/>
    <property type="evidence" value="ECO:0007669"/>
    <property type="project" value="UniProtKB-ARBA"/>
</dbReference>
<evidence type="ECO:0000256" key="28">
    <source>
        <dbReference type="SAM" id="Phobius"/>
    </source>
</evidence>
<keyword evidence="8 28" id="KW-0812">Transmembrane</keyword>
<dbReference type="GO" id="GO:0006811">
    <property type="term" value="P:monoatomic ion transport"/>
    <property type="evidence" value="ECO:0007669"/>
    <property type="project" value="UniProtKB-KW"/>
</dbReference>
<comment type="catalytic activity">
    <reaction evidence="17">
        <text>L-histidyl-L-proline diketopiperazine(in) = L-histidyl-L-proline diketopiperazine(out)</text>
        <dbReference type="Rhea" id="RHEA:74787"/>
        <dbReference type="ChEBI" id="CHEBI:90039"/>
    </reaction>
</comment>
<keyword evidence="14" id="KW-0539">Nucleus</keyword>
<evidence type="ECO:0000256" key="10">
    <source>
        <dbReference type="ARBA" id="ARBA00023065"/>
    </source>
</evidence>
<dbReference type="GO" id="GO:0015872">
    <property type="term" value="P:dopamine transport"/>
    <property type="evidence" value="ECO:0007669"/>
    <property type="project" value="UniProtKB-ARBA"/>
</dbReference>
<comment type="catalytic activity">
    <reaction evidence="20">
        <text>spermidine(in) = spermidine(out)</text>
        <dbReference type="Rhea" id="RHEA:35039"/>
        <dbReference type="ChEBI" id="CHEBI:57834"/>
    </reaction>
</comment>
<comment type="catalytic activity">
    <reaction evidence="24">
        <text>tyramine(in) = tyramine(out)</text>
        <dbReference type="Rhea" id="RHEA:74783"/>
        <dbReference type="ChEBI" id="CHEBI:327995"/>
    </reaction>
</comment>
<feature type="transmembrane region" description="Helical" evidence="28">
    <location>
        <begin position="417"/>
        <end position="436"/>
    </location>
</feature>
<dbReference type="InterPro" id="IPR020846">
    <property type="entry name" value="MFS_dom"/>
</dbReference>
<keyword evidence="7" id="KW-1003">Cell membrane</keyword>
<comment type="catalytic activity">
    <reaction evidence="15">
        <text>agmatine(out) = agmatine(in)</text>
        <dbReference type="Rhea" id="RHEA:72131"/>
        <dbReference type="ChEBI" id="CHEBI:58145"/>
    </reaction>
</comment>
<feature type="transmembrane region" description="Helical" evidence="28">
    <location>
        <begin position="442"/>
        <end position="465"/>
    </location>
</feature>
<evidence type="ECO:0000256" key="9">
    <source>
        <dbReference type="ARBA" id="ARBA00022989"/>
    </source>
</evidence>
<evidence type="ECO:0000256" key="5">
    <source>
        <dbReference type="ARBA" id="ARBA00009203"/>
    </source>
</evidence>
<comment type="catalytic activity">
    <reaction evidence="19">
        <text>dopamine(out) = dopamine(in)</text>
        <dbReference type="Rhea" id="RHEA:73863"/>
        <dbReference type="ChEBI" id="CHEBI:59905"/>
    </reaction>
</comment>
<comment type="subcellular location">
    <subcellularLocation>
        <location evidence="2">Apical cell membrane</location>
        <topology evidence="2">Multi-pass membrane protein</topology>
    </subcellularLocation>
    <subcellularLocation>
        <location evidence="3">Basolateral cell membrane</location>
        <topology evidence="3">Multi-pass membrane protein</topology>
    </subcellularLocation>
    <subcellularLocation>
        <location evidence="1">Mitochondrion membrane</location>
    </subcellularLocation>
    <subcellularLocation>
        <location evidence="4">Nucleus outer membrane</location>
    </subcellularLocation>
</comment>
<keyword evidence="13" id="KW-0325">Glycoprotein</keyword>
<feature type="transmembrane region" description="Helical" evidence="28">
    <location>
        <begin position="273"/>
        <end position="292"/>
    </location>
</feature>
<evidence type="ECO:0000256" key="6">
    <source>
        <dbReference type="ARBA" id="ARBA00022448"/>
    </source>
</evidence>
<dbReference type="GO" id="GO:0005326">
    <property type="term" value="F:neurotransmitter transmembrane transporter activity"/>
    <property type="evidence" value="ECO:0007669"/>
    <property type="project" value="UniProtKB-ARBA"/>
</dbReference>
<dbReference type="GO" id="GO:0051608">
    <property type="term" value="P:histamine transport"/>
    <property type="evidence" value="ECO:0007669"/>
    <property type="project" value="UniProtKB-ARBA"/>
</dbReference>
<organism evidence="30 31">
    <name type="scientific">Albula goreensis</name>
    <dbReference type="NCBI Taxonomy" id="1534307"/>
    <lineage>
        <taxon>Eukaryota</taxon>
        <taxon>Metazoa</taxon>
        <taxon>Chordata</taxon>
        <taxon>Craniata</taxon>
        <taxon>Vertebrata</taxon>
        <taxon>Euteleostomi</taxon>
        <taxon>Actinopterygii</taxon>
        <taxon>Neopterygii</taxon>
        <taxon>Teleostei</taxon>
        <taxon>Albuliformes</taxon>
        <taxon>Albulidae</taxon>
        <taxon>Albula</taxon>
    </lineage>
</organism>
<evidence type="ECO:0000256" key="26">
    <source>
        <dbReference type="ARBA" id="ARBA00072456"/>
    </source>
</evidence>
<feature type="transmembrane region" description="Helical" evidence="28">
    <location>
        <begin position="20"/>
        <end position="43"/>
    </location>
</feature>
<feature type="transmembrane region" description="Helical" evidence="28">
    <location>
        <begin position="477"/>
        <end position="497"/>
    </location>
</feature>
<feature type="transmembrane region" description="Helical" evidence="28">
    <location>
        <begin position="509"/>
        <end position="526"/>
    </location>
</feature>
<dbReference type="InterPro" id="IPR005828">
    <property type="entry name" value="MFS_sugar_transport-like"/>
</dbReference>
<accession>A0A8T3DHV3</accession>
<evidence type="ECO:0000256" key="7">
    <source>
        <dbReference type="ARBA" id="ARBA00022475"/>
    </source>
</evidence>
<name>A0A8T3DHV3_9TELE</name>
<dbReference type="InterPro" id="IPR005829">
    <property type="entry name" value="Sugar_transporter_CS"/>
</dbReference>
<keyword evidence="6" id="KW-0813">Transport</keyword>
<evidence type="ECO:0000256" key="24">
    <source>
        <dbReference type="ARBA" id="ARBA00036998"/>
    </source>
</evidence>
<evidence type="ECO:0000256" key="21">
    <source>
        <dbReference type="ARBA" id="ARBA00036661"/>
    </source>
</evidence>
<keyword evidence="31" id="KW-1185">Reference proteome</keyword>
<dbReference type="OrthoDB" id="5141738at2759"/>
<evidence type="ECO:0000256" key="27">
    <source>
        <dbReference type="ARBA" id="ARBA00079877"/>
    </source>
</evidence>
<proteinExistence type="inferred from homology"/>
<evidence type="ECO:0000256" key="12">
    <source>
        <dbReference type="ARBA" id="ARBA00023136"/>
    </source>
</evidence>